<dbReference type="AlphaFoldDB" id="A0AAU9EGU8"/>
<organism evidence="1 2">
    <name type="scientific">Helicovermis profundi</name>
    <dbReference type="NCBI Taxonomy" id="3065157"/>
    <lineage>
        <taxon>Bacteria</taxon>
        <taxon>Bacillati</taxon>
        <taxon>Bacillota</taxon>
        <taxon>Clostridia</taxon>
        <taxon>Helicovermis</taxon>
    </lineage>
</organism>
<dbReference type="Proteomes" id="UP001321786">
    <property type="component" value="Chromosome"/>
</dbReference>
<keyword evidence="2" id="KW-1185">Reference proteome</keyword>
<evidence type="ECO:0000313" key="1">
    <source>
        <dbReference type="EMBL" id="BEP29987.1"/>
    </source>
</evidence>
<accession>A0AAU9EGU8</accession>
<reference evidence="1 2" key="1">
    <citation type="submission" date="2023-08" db="EMBL/GenBank/DDBJ databases">
        <title>Helicovermis profunda gen. nov., sp. nov., a novel mesophilic, fermentative bacterium within the Bacillota from a deep-sea hydrothermal vent chimney.</title>
        <authorList>
            <person name="Miyazaki U."/>
            <person name="Mizutani D."/>
            <person name="Hashimoto Y."/>
            <person name="Tame A."/>
            <person name="Sawayama S."/>
            <person name="Miyazaki J."/>
            <person name="Takai K."/>
            <person name="Nakagawa S."/>
        </authorList>
    </citation>
    <scope>NUCLEOTIDE SEQUENCE [LARGE SCALE GENOMIC DNA]</scope>
    <source>
        <strain evidence="1 2">S502</strain>
    </source>
</reference>
<dbReference type="RefSeq" id="WP_338535591.1">
    <property type="nucleotide sequence ID" value="NZ_AP028654.1"/>
</dbReference>
<name>A0AAU9EGU8_9FIRM</name>
<dbReference type="EMBL" id="AP028654">
    <property type="protein sequence ID" value="BEP29987.1"/>
    <property type="molecule type" value="Genomic_DNA"/>
</dbReference>
<sequence length="119" mass="13649">MFGIILRILALAFTIALVGAWGIIKDQNKNSELLNVIYNKVEKKIIKLLKKNGKMSFKELKYEIDGVKGSLFWSKKKIKVTDSKVFTKAVLDKLLKENLIVKESKGKNEYYNLRSVNNV</sequence>
<gene>
    <name evidence="1" type="ORF">HLPR_23180</name>
</gene>
<evidence type="ECO:0000313" key="2">
    <source>
        <dbReference type="Proteomes" id="UP001321786"/>
    </source>
</evidence>
<proteinExistence type="predicted"/>
<protein>
    <submittedName>
        <fullName evidence="1">Uncharacterized protein</fullName>
    </submittedName>
</protein>
<dbReference type="KEGG" id="hprf:HLPR_23180"/>